<evidence type="ECO:0000256" key="2">
    <source>
        <dbReference type="SAM" id="MobiDB-lite"/>
    </source>
</evidence>
<feature type="compositionally biased region" description="Polar residues" evidence="2">
    <location>
        <begin position="680"/>
        <end position="693"/>
    </location>
</feature>
<keyword evidence="1" id="KW-0175">Coiled coil</keyword>
<dbReference type="OrthoDB" id="1911314at2759"/>
<dbReference type="AlphaFoldDB" id="A0A9D4Z4H3"/>
<dbReference type="PANTHER" id="PTHR21446">
    <property type="entry name" value="DUF3504 DOMAIN-CONTAINING PROTEIN"/>
    <property type="match status" value="1"/>
</dbReference>
<dbReference type="EMBL" id="JABFUD020000022">
    <property type="protein sequence ID" value="KAI5062123.1"/>
    <property type="molecule type" value="Genomic_DNA"/>
</dbReference>
<keyword evidence="4" id="KW-1185">Reference proteome</keyword>
<feature type="compositionally biased region" description="Acidic residues" evidence="2">
    <location>
        <begin position="698"/>
        <end position="720"/>
    </location>
</feature>
<evidence type="ECO:0000313" key="3">
    <source>
        <dbReference type="EMBL" id="KAI5062123.1"/>
    </source>
</evidence>
<dbReference type="Proteomes" id="UP000886520">
    <property type="component" value="Chromosome 22"/>
</dbReference>
<evidence type="ECO:0000313" key="4">
    <source>
        <dbReference type="Proteomes" id="UP000886520"/>
    </source>
</evidence>
<gene>
    <name evidence="3" type="ORF">GOP47_0022662</name>
</gene>
<sequence length="720" mass="80517">MEDERVGAFKPIFNRARGALHPASPHARNAALLPFLIHVYPCNSTTLVILASDFHSNTWHTTVSLEQLNHLKEKLACKGAFLCFLQSLHEALCSSEVVIELGGPASAVGGKGATSALLKASLSAHGTSKDLSFTLDNLKSRNGTDASATLALDLYNAYFLAQNRILELEANLEEEKQKSVNVLDAILEGKAASMHFRQSSLPNIVHNEEPPSWSGATSPGVLLSTQSPTPSINLGSYLSPSIPSNLPNEYSPGFNMTVADKTYKSSESLLTRAKGLCRTSALKLCEENSYSRSVKKAAKAVKGLVELHTDSSGALATTTIYEANDCDEGGLTSYQGVQKRKYRELNSDLITKIESGGENRSAKTDTWARRHYMEWRRDLGLLEKEIEEIPLPEFAESLVKFFCMVKKRNGDLFPSESLKAMYRAYVRILQANYKKLRMEGSYSGAIVDAAKDTIFEKARIACVEAMKHSLLHGANTSKKRKTGILATNILHDMLLLDENQVATPSGLCRRLCYYCIHKFGIDDHMELYDTTDIEFERMVSDQGTAIWNYNERKAEKYKRKELFRAIIQCDDKDVVECFDKYFMHLPPKPLAEEPRRLFLAPIKRPTTTVWFRHQNISSRTLQEWYRYMKPRVLEDRHGMQDSMNQPPCLLRCEGDCQKGIDVDENVNMPAMDMMDENGNDKATQSGTSGNNPEIQGDLGEDGNEGDAEEDRDEDDLTDVD</sequence>
<protein>
    <submittedName>
        <fullName evidence="3">Uncharacterized protein</fullName>
    </submittedName>
</protein>
<feature type="region of interest" description="Disordered" evidence="2">
    <location>
        <begin position="670"/>
        <end position="720"/>
    </location>
</feature>
<dbReference type="PANTHER" id="PTHR21446:SF12">
    <property type="entry name" value="POTASSIUM CHANNEL TETRAMERIZATION DOMAIN CONTAINING 1"/>
    <property type="match status" value="1"/>
</dbReference>
<evidence type="ECO:0000256" key="1">
    <source>
        <dbReference type="SAM" id="Coils"/>
    </source>
</evidence>
<proteinExistence type="predicted"/>
<dbReference type="InterPro" id="IPR052787">
    <property type="entry name" value="MAVS"/>
</dbReference>
<name>A0A9D4Z4H3_ADICA</name>
<organism evidence="3 4">
    <name type="scientific">Adiantum capillus-veneris</name>
    <name type="common">Maidenhair fern</name>
    <dbReference type="NCBI Taxonomy" id="13818"/>
    <lineage>
        <taxon>Eukaryota</taxon>
        <taxon>Viridiplantae</taxon>
        <taxon>Streptophyta</taxon>
        <taxon>Embryophyta</taxon>
        <taxon>Tracheophyta</taxon>
        <taxon>Polypodiopsida</taxon>
        <taxon>Polypodiidae</taxon>
        <taxon>Polypodiales</taxon>
        <taxon>Pteridineae</taxon>
        <taxon>Pteridaceae</taxon>
        <taxon>Vittarioideae</taxon>
        <taxon>Adiantum</taxon>
    </lineage>
</organism>
<feature type="coiled-coil region" evidence="1">
    <location>
        <begin position="158"/>
        <end position="185"/>
    </location>
</feature>
<accession>A0A9D4Z4H3</accession>
<comment type="caution">
    <text evidence="3">The sequence shown here is derived from an EMBL/GenBank/DDBJ whole genome shotgun (WGS) entry which is preliminary data.</text>
</comment>
<reference evidence="3" key="1">
    <citation type="submission" date="2021-01" db="EMBL/GenBank/DDBJ databases">
        <title>Adiantum capillus-veneris genome.</title>
        <authorList>
            <person name="Fang Y."/>
            <person name="Liao Q."/>
        </authorList>
    </citation>
    <scope>NUCLEOTIDE SEQUENCE</scope>
    <source>
        <strain evidence="3">H3</strain>
        <tissue evidence="3">Leaf</tissue>
    </source>
</reference>